<comment type="caution">
    <text evidence="7">The sequence shown here is derived from an EMBL/GenBank/DDBJ whole genome shotgun (WGS) entry which is preliminary data.</text>
</comment>
<dbReference type="OrthoDB" id="5348404at2759"/>
<name>A0A1M2V7N3_TRAPU</name>
<evidence type="ECO:0000256" key="4">
    <source>
        <dbReference type="ARBA" id="ARBA00023136"/>
    </source>
</evidence>
<feature type="compositionally biased region" description="Gly residues" evidence="5">
    <location>
        <begin position="361"/>
        <end position="377"/>
    </location>
</feature>
<evidence type="ECO:0000313" key="7">
    <source>
        <dbReference type="EMBL" id="OJT03609.1"/>
    </source>
</evidence>
<feature type="region of interest" description="Disordered" evidence="5">
    <location>
        <begin position="361"/>
        <end position="403"/>
    </location>
</feature>
<feature type="compositionally biased region" description="Basic and acidic residues" evidence="5">
    <location>
        <begin position="336"/>
        <end position="345"/>
    </location>
</feature>
<keyword evidence="8" id="KW-1185">Reference proteome</keyword>
<dbReference type="STRING" id="154538.A0A1M2V7N3"/>
<evidence type="ECO:0000256" key="6">
    <source>
        <dbReference type="SAM" id="Phobius"/>
    </source>
</evidence>
<evidence type="ECO:0000256" key="1">
    <source>
        <dbReference type="ARBA" id="ARBA00004141"/>
    </source>
</evidence>
<keyword evidence="2 6" id="KW-0812">Transmembrane</keyword>
<evidence type="ECO:0000313" key="8">
    <source>
        <dbReference type="Proteomes" id="UP000184267"/>
    </source>
</evidence>
<sequence length="403" mass="44248">MLIGKNARAGEVVIVLLVVVTNETASAILLLIEFVAATAVEHNVDNAIIRKDKEALPAPFCCWRYRPTKAYFMYTLKWSVLQYVILRPLLSIAGIVCEYYGVLCESGPWSFKTAHAYITVIDGVSITIALYGLLIFYGLTKDELKGRKPLSKFLSIKLIVMFTFYQGLVVCFSPLHHFVRAADVLPRQFDALEGRVIKPTQYWTETNIADGLNALAICIEMVLFSAFMIYAYSWREYVVPGRPRSSIWRPLWDSINYADFAHEIMGSLRFFIDYARGKPGTHGPRVDITDSATGKTHAKMDFGEAFGVAPRPTVYPMSTSASSAVAAPRSGSWRGEPPRPRESYDENVRLAPYAYEGGNPSGGIAGVGAGGRGGGGSVPYAARQSLDSGSTENGRYYGGAVAQ</sequence>
<comment type="subcellular location">
    <subcellularLocation>
        <location evidence="1">Membrane</location>
        <topology evidence="1">Multi-pass membrane protein</topology>
    </subcellularLocation>
</comment>
<organism evidence="7 8">
    <name type="scientific">Trametes pubescens</name>
    <name type="common">White-rot fungus</name>
    <dbReference type="NCBI Taxonomy" id="154538"/>
    <lineage>
        <taxon>Eukaryota</taxon>
        <taxon>Fungi</taxon>
        <taxon>Dikarya</taxon>
        <taxon>Basidiomycota</taxon>
        <taxon>Agaricomycotina</taxon>
        <taxon>Agaricomycetes</taxon>
        <taxon>Polyporales</taxon>
        <taxon>Polyporaceae</taxon>
        <taxon>Trametes</taxon>
    </lineage>
</organism>
<dbReference type="InterPro" id="IPR005178">
    <property type="entry name" value="Ostalpha/TMEM184C"/>
</dbReference>
<dbReference type="Proteomes" id="UP000184267">
    <property type="component" value="Unassembled WGS sequence"/>
</dbReference>
<feature type="transmembrane region" description="Helical" evidence="6">
    <location>
        <begin position="212"/>
        <end position="232"/>
    </location>
</feature>
<feature type="transmembrane region" description="Helical" evidence="6">
    <location>
        <begin position="114"/>
        <end position="137"/>
    </location>
</feature>
<reference evidence="7 8" key="1">
    <citation type="submission" date="2016-10" db="EMBL/GenBank/DDBJ databases">
        <title>Genome sequence of the basidiomycete white-rot fungus Trametes pubescens.</title>
        <authorList>
            <person name="Makela M.R."/>
            <person name="Granchi Z."/>
            <person name="Peng M."/>
            <person name="De Vries R.P."/>
            <person name="Grigoriev I."/>
            <person name="Riley R."/>
            <person name="Hilden K."/>
        </authorList>
    </citation>
    <scope>NUCLEOTIDE SEQUENCE [LARGE SCALE GENOMIC DNA]</scope>
    <source>
        <strain evidence="7 8">FBCC735</strain>
    </source>
</reference>
<evidence type="ECO:0000256" key="5">
    <source>
        <dbReference type="SAM" id="MobiDB-lite"/>
    </source>
</evidence>
<feature type="transmembrane region" description="Helical" evidence="6">
    <location>
        <begin position="80"/>
        <end position="102"/>
    </location>
</feature>
<feature type="transmembrane region" description="Helical" evidence="6">
    <location>
        <begin position="12"/>
        <end position="32"/>
    </location>
</feature>
<feature type="region of interest" description="Disordered" evidence="5">
    <location>
        <begin position="326"/>
        <end position="345"/>
    </location>
</feature>
<dbReference type="EMBL" id="MNAD01001603">
    <property type="protein sequence ID" value="OJT03609.1"/>
    <property type="molecule type" value="Genomic_DNA"/>
</dbReference>
<proteinExistence type="predicted"/>
<dbReference type="OMA" id="TENGRYY"/>
<gene>
    <name evidence="7" type="ORF">TRAPUB_5734</name>
</gene>
<dbReference type="AlphaFoldDB" id="A0A1M2V7N3"/>
<evidence type="ECO:0000256" key="2">
    <source>
        <dbReference type="ARBA" id="ARBA00022692"/>
    </source>
</evidence>
<feature type="transmembrane region" description="Helical" evidence="6">
    <location>
        <begin position="158"/>
        <end position="179"/>
    </location>
</feature>
<protein>
    <submittedName>
        <fullName evidence="7">Transmembrane protein 184C</fullName>
    </submittedName>
</protein>
<evidence type="ECO:0000256" key="3">
    <source>
        <dbReference type="ARBA" id="ARBA00022989"/>
    </source>
</evidence>
<keyword evidence="4 6" id="KW-0472">Membrane</keyword>
<keyword evidence="3 6" id="KW-1133">Transmembrane helix</keyword>
<dbReference type="SMART" id="SM01417">
    <property type="entry name" value="Solute_trans_a"/>
    <property type="match status" value="1"/>
</dbReference>
<dbReference type="PANTHER" id="PTHR23423">
    <property type="entry name" value="ORGANIC SOLUTE TRANSPORTER-RELATED"/>
    <property type="match status" value="1"/>
</dbReference>
<dbReference type="Pfam" id="PF03619">
    <property type="entry name" value="Solute_trans_a"/>
    <property type="match status" value="1"/>
</dbReference>
<accession>A0A1M2V7N3</accession>
<dbReference type="GO" id="GO:0016020">
    <property type="term" value="C:membrane"/>
    <property type="evidence" value="ECO:0007669"/>
    <property type="project" value="UniProtKB-SubCell"/>
</dbReference>